<dbReference type="GO" id="GO:0070573">
    <property type="term" value="F:metallodipeptidase activity"/>
    <property type="evidence" value="ECO:0007669"/>
    <property type="project" value="InterPro"/>
</dbReference>
<organism evidence="1 2">
    <name type="scientific">Parabacteroides chartae</name>
    <dbReference type="NCBI Taxonomy" id="1037355"/>
    <lineage>
        <taxon>Bacteria</taxon>
        <taxon>Pseudomonadati</taxon>
        <taxon>Bacteroidota</taxon>
        <taxon>Bacteroidia</taxon>
        <taxon>Bacteroidales</taxon>
        <taxon>Tannerellaceae</taxon>
        <taxon>Parabacteroides</taxon>
    </lineage>
</organism>
<dbReference type="PANTHER" id="PTHR10443">
    <property type="entry name" value="MICROSOMAL DIPEPTIDASE"/>
    <property type="match status" value="1"/>
</dbReference>
<evidence type="ECO:0000313" key="1">
    <source>
        <dbReference type="EMBL" id="SKB73664.1"/>
    </source>
</evidence>
<evidence type="ECO:0000313" key="2">
    <source>
        <dbReference type="Proteomes" id="UP000190852"/>
    </source>
</evidence>
<dbReference type="InterPro" id="IPR029062">
    <property type="entry name" value="Class_I_gatase-like"/>
</dbReference>
<keyword evidence="2" id="KW-1185">Reference proteome</keyword>
<dbReference type="GO" id="GO:0006508">
    <property type="term" value="P:proteolysis"/>
    <property type="evidence" value="ECO:0007669"/>
    <property type="project" value="InterPro"/>
</dbReference>
<dbReference type="InterPro" id="IPR008257">
    <property type="entry name" value="Pept_M19"/>
</dbReference>
<dbReference type="InterPro" id="IPR011697">
    <property type="entry name" value="Peptidase_C26"/>
</dbReference>
<proteinExistence type="predicted"/>
<reference evidence="2" key="1">
    <citation type="submission" date="2017-02" db="EMBL/GenBank/DDBJ databases">
        <authorList>
            <person name="Varghese N."/>
            <person name="Submissions S."/>
        </authorList>
    </citation>
    <scope>NUCLEOTIDE SEQUENCE [LARGE SCALE GENOMIC DNA]</scope>
    <source>
        <strain evidence="2">DSM 24967</strain>
    </source>
</reference>
<dbReference type="AlphaFoldDB" id="A0A1T5DPS8"/>
<dbReference type="Pfam" id="PF01244">
    <property type="entry name" value="Peptidase_M19"/>
    <property type="match status" value="1"/>
</dbReference>
<dbReference type="SUPFAM" id="SSF52317">
    <property type="entry name" value="Class I glutamine amidotransferase-like"/>
    <property type="match status" value="1"/>
</dbReference>
<dbReference type="PROSITE" id="PS51365">
    <property type="entry name" value="RENAL_DIPEPTIDASE_2"/>
    <property type="match status" value="1"/>
</dbReference>
<name>A0A1T5DPS8_9BACT</name>
<dbReference type="EMBL" id="FUYQ01000020">
    <property type="protein sequence ID" value="SKB73664.1"/>
    <property type="molecule type" value="Genomic_DNA"/>
</dbReference>
<sequence>MDREALLLTINELHRAVEAGLSPRGENVRPLIGVSANQKEGLSCINNTYIQSVADAGGAPVLIPVTTNLDALSAIVSQLDGLLLTGGGDINPLMWEEEPIPALQEGDPVRDTYDFMLLKLAADRCMPVFGICRGHQLINMAFGGSMYQDIRTQHPTETIKHSQQHDKAFASHTVTVEPNSLLGILTDNQDKIKVNSLHHQAVKEVASGFKANATASDGINEGMEAYPFYPLFSVQWHPETMAAAGDELMRELFRFHIEEATLYNLAKSIHRTILSIDSHCDTPQFFDEDFDIGRQGPSKVNLPLMEMGHIDAAFLVAYQAQGERDDQSLQEASDFAFRRFRQIREQVALQEQRVGVATNTADLIRLKKEGKKAFFIAVENGYAMGKDLRNLERFKEEGVTYITLCHNGSNDLCDSAVGEPEWSGLSPLGKEAVQEMNRFGIMVDVSHASEATFYDVMKESSVPVIASHSSVRALCDHPRNLTDDQIRAIAAKGGVVQICLYNEFINPEPAKASIDDALEHIRYVVDLVGVDYVGIGSDFDGGGELLGCRSSNELIQITVKLLGLGYTEPEIEKIWGGNLLRVMNAVQQAAGVDQLSNN</sequence>
<dbReference type="Proteomes" id="UP000190852">
    <property type="component" value="Unassembled WGS sequence"/>
</dbReference>
<dbReference type="CDD" id="cd01745">
    <property type="entry name" value="GATase1_2"/>
    <property type="match status" value="1"/>
</dbReference>
<dbReference type="PANTHER" id="PTHR10443:SF12">
    <property type="entry name" value="DIPEPTIDASE"/>
    <property type="match status" value="1"/>
</dbReference>
<protein>
    <submittedName>
        <fullName evidence="1">Zn-dependent dipeptidase, dipeptidase homolog</fullName>
    </submittedName>
</protein>
<dbReference type="Pfam" id="PF07722">
    <property type="entry name" value="Peptidase_C26"/>
    <property type="match status" value="1"/>
</dbReference>
<accession>A0A1T5DPS8</accession>
<dbReference type="SUPFAM" id="SSF51556">
    <property type="entry name" value="Metallo-dependent hydrolases"/>
    <property type="match status" value="1"/>
</dbReference>
<dbReference type="InterPro" id="IPR032466">
    <property type="entry name" value="Metal_Hydrolase"/>
</dbReference>
<dbReference type="PROSITE" id="PS51273">
    <property type="entry name" value="GATASE_TYPE_1"/>
    <property type="match status" value="1"/>
</dbReference>
<gene>
    <name evidence="1" type="ORF">SAMN05660349_02562</name>
</gene>
<dbReference type="Gene3D" id="3.20.20.140">
    <property type="entry name" value="Metal-dependent hydrolases"/>
    <property type="match status" value="1"/>
</dbReference>
<dbReference type="CDD" id="cd01301">
    <property type="entry name" value="rDP_like"/>
    <property type="match status" value="1"/>
</dbReference>
<dbReference type="RefSeq" id="WP_079683994.1">
    <property type="nucleotide sequence ID" value="NZ_FUYQ01000020.1"/>
</dbReference>
<dbReference type="Gene3D" id="3.40.50.880">
    <property type="match status" value="1"/>
</dbReference>